<proteinExistence type="inferred from homology"/>
<dbReference type="SUPFAM" id="SSF51735">
    <property type="entry name" value="NAD(P)-binding Rossmann-fold domains"/>
    <property type="match status" value="1"/>
</dbReference>
<sequence length="588" mass="65461">MVDFVNSPAMSEIKERSCFIHVDVPGHEEGSPDLPDSYQFPSLQTLGEDLITVLDFLHVRYAVGLGEGAGANVLARCGLAHPRRLLGLILVNCTASTSSVADAFRSRFSRWRGADISQSEEDFLIYHKFGHQISSDSCEAGDRDRMLTEYRSRLRGNLNTHNIKQYVRAFINRKDLVLRGCQPDILLITGMLSPYSTVIEKMYKELDKERVTILKVDRAGDVLAETLPVKMSVILLIVEIIIIGGMVVGLYQKNTNLVCKSKKRYDGKTVLVTGGTAGMGLEIAADFAHRGARVIVACPYEDEGLHGKKLIIKSSGNHNVIFKLLDLSSLESIRNFAADILKTEDRLDILMNNAGVGIPGDFLTKDGMNFIMQVNYFGTFLLTMLLLPLLKKTGTPSEPSRIVNTSSVLHKFGKIDFENWNKTGYWAKMRIYGNSKLCLALFTRELAKRMKSPNVIVNIVDPGAVGTKIFKSSRIAWASFVSFIFLILFKHPWEGAQTALYAATSNRAGQFKGEYFKNCSRVRAGELPAKIAQSLLLFCQGQGLLTSLPPPGVERRMSRAMSMEEYDKPNIRRLSLTPAQPDSPHRKL</sequence>
<dbReference type="PANTHER" id="PTHR43157:SF31">
    <property type="entry name" value="PHOSPHATIDYLINOSITOL-GLYCAN BIOSYNTHESIS CLASS F PROTEIN"/>
    <property type="match status" value="1"/>
</dbReference>
<keyword evidence="2" id="KW-0560">Oxidoreductase</keyword>
<dbReference type="Gene3D" id="3.40.50.1820">
    <property type="entry name" value="alpha/beta hydrolase"/>
    <property type="match status" value="1"/>
</dbReference>
<accession>A0A2A4IXJ7</accession>
<dbReference type="GO" id="GO:0016491">
    <property type="term" value="F:oxidoreductase activity"/>
    <property type="evidence" value="ECO:0007669"/>
    <property type="project" value="UniProtKB-KW"/>
</dbReference>
<dbReference type="InterPro" id="IPR002347">
    <property type="entry name" value="SDR_fam"/>
</dbReference>
<comment type="similarity">
    <text evidence="1">Belongs to the NDRG family.</text>
</comment>
<dbReference type="Pfam" id="PF00106">
    <property type="entry name" value="adh_short"/>
    <property type="match status" value="1"/>
</dbReference>
<dbReference type="InterPro" id="IPR004142">
    <property type="entry name" value="NDRG"/>
</dbReference>
<protein>
    <recommendedName>
        <fullName evidence="4">AB hydrolase-1 domain-containing protein</fullName>
    </recommendedName>
</protein>
<evidence type="ECO:0000256" key="1">
    <source>
        <dbReference type="ARBA" id="ARBA00005598"/>
    </source>
</evidence>
<organism evidence="3">
    <name type="scientific">Heliothis virescens</name>
    <name type="common">Tobacco budworm moth</name>
    <dbReference type="NCBI Taxonomy" id="7102"/>
    <lineage>
        <taxon>Eukaryota</taxon>
        <taxon>Metazoa</taxon>
        <taxon>Ecdysozoa</taxon>
        <taxon>Arthropoda</taxon>
        <taxon>Hexapoda</taxon>
        <taxon>Insecta</taxon>
        <taxon>Pterygota</taxon>
        <taxon>Neoptera</taxon>
        <taxon>Endopterygota</taxon>
        <taxon>Lepidoptera</taxon>
        <taxon>Glossata</taxon>
        <taxon>Ditrysia</taxon>
        <taxon>Noctuoidea</taxon>
        <taxon>Noctuidae</taxon>
        <taxon>Heliothinae</taxon>
        <taxon>Heliothis</taxon>
    </lineage>
</organism>
<evidence type="ECO:0000256" key="2">
    <source>
        <dbReference type="ARBA" id="ARBA00023002"/>
    </source>
</evidence>
<dbReference type="SUPFAM" id="SSF53474">
    <property type="entry name" value="alpha/beta-Hydrolases"/>
    <property type="match status" value="1"/>
</dbReference>
<dbReference type="Gene3D" id="3.40.50.720">
    <property type="entry name" value="NAD(P)-binding Rossmann-like Domain"/>
    <property type="match status" value="1"/>
</dbReference>
<dbReference type="Pfam" id="PF03096">
    <property type="entry name" value="Ndr"/>
    <property type="match status" value="1"/>
</dbReference>
<reference evidence="3" key="1">
    <citation type="submission" date="2017-09" db="EMBL/GenBank/DDBJ databases">
        <title>Contemporary evolution of a Lepidopteran species, Heliothis virescens, in response to modern agricultural practices.</title>
        <authorList>
            <person name="Fritz M.L."/>
            <person name="Deyonke A.M."/>
            <person name="Papanicolaou A."/>
            <person name="Micinski S."/>
            <person name="Westbrook J."/>
            <person name="Gould F."/>
        </authorList>
    </citation>
    <scope>NUCLEOTIDE SEQUENCE [LARGE SCALE GENOMIC DNA]</scope>
    <source>
        <strain evidence="3">HvINT-</strain>
        <tissue evidence="3">Whole body</tissue>
    </source>
</reference>
<comment type="caution">
    <text evidence="3">The sequence shown here is derived from an EMBL/GenBank/DDBJ whole genome shotgun (WGS) entry which is preliminary data.</text>
</comment>
<dbReference type="AlphaFoldDB" id="A0A2A4IXJ7"/>
<dbReference type="PRINTS" id="PR00080">
    <property type="entry name" value="SDRFAMILY"/>
</dbReference>
<gene>
    <name evidence="3" type="ORF">B5V51_11193</name>
</gene>
<dbReference type="EMBL" id="NWSH01005562">
    <property type="protein sequence ID" value="PCG64128.1"/>
    <property type="molecule type" value="Genomic_DNA"/>
</dbReference>
<dbReference type="InterPro" id="IPR029058">
    <property type="entry name" value="AB_hydrolase_fold"/>
</dbReference>
<dbReference type="InterPro" id="IPR036291">
    <property type="entry name" value="NAD(P)-bd_dom_sf"/>
</dbReference>
<evidence type="ECO:0008006" key="4">
    <source>
        <dbReference type="Google" id="ProtNLM"/>
    </source>
</evidence>
<evidence type="ECO:0000313" key="3">
    <source>
        <dbReference type="EMBL" id="PCG64128.1"/>
    </source>
</evidence>
<dbReference type="PRINTS" id="PR00081">
    <property type="entry name" value="GDHRDH"/>
</dbReference>
<dbReference type="PANTHER" id="PTHR43157">
    <property type="entry name" value="PHOSPHATIDYLINOSITOL-GLYCAN BIOSYNTHESIS CLASS F PROTEIN-RELATED"/>
    <property type="match status" value="1"/>
</dbReference>
<name>A0A2A4IXJ7_HELVI</name>